<dbReference type="PANTHER" id="PTHR47811">
    <property type="entry name" value="TRNA PSEUDOURIDINE SYNTHASE D"/>
    <property type="match status" value="1"/>
</dbReference>
<gene>
    <name evidence="4 6" type="primary">truD</name>
    <name evidence="6" type="ORF">RBH19_00345</name>
</gene>
<dbReference type="GO" id="GO:0160150">
    <property type="term" value="F:tRNA pseudouridine(13) synthase activity"/>
    <property type="evidence" value="ECO:0007669"/>
    <property type="project" value="UniProtKB-EC"/>
</dbReference>
<comment type="function">
    <text evidence="4">Responsible for synthesis of pseudouridine from uracil-13 in transfer RNAs.</text>
</comment>
<keyword evidence="3 4" id="KW-0413">Isomerase</keyword>
<dbReference type="InterPro" id="IPR042214">
    <property type="entry name" value="TruD_catalytic"/>
</dbReference>
<dbReference type="InterPro" id="IPR001656">
    <property type="entry name" value="PsdUridine_synth_TruD"/>
</dbReference>
<evidence type="ECO:0000313" key="7">
    <source>
        <dbReference type="Proteomes" id="UP001239019"/>
    </source>
</evidence>
<feature type="active site" description="Nucleophile" evidence="4">
    <location>
        <position position="85"/>
    </location>
</feature>
<protein>
    <recommendedName>
        <fullName evidence="4">tRNA pseudouridine synthase D</fullName>
        <ecNumber evidence="4">5.4.99.27</ecNumber>
    </recommendedName>
    <alternativeName>
        <fullName evidence="4">tRNA pseudouridine(13) synthase</fullName>
    </alternativeName>
    <alternativeName>
        <fullName evidence="4">tRNA pseudouridylate synthase D</fullName>
    </alternativeName>
    <alternativeName>
        <fullName evidence="4">tRNA-uridine isomerase D</fullName>
    </alternativeName>
</protein>
<dbReference type="PANTHER" id="PTHR47811:SF1">
    <property type="entry name" value="TRNA PSEUDOURIDINE SYNTHASE D"/>
    <property type="match status" value="1"/>
</dbReference>
<dbReference type="RefSeq" id="WP_306726810.1">
    <property type="nucleotide sequence ID" value="NZ_JAVDDT010000001.1"/>
</dbReference>
<sequence length="347" mass="38532">MTIDYRYSEDALPRAHGGPAGSGLIRATVADFRVDEVLGFDPDDDGDHWLLHVEKRNANTHWVARQLASAAGVGVRDVGQAGLKDRRAVARQWFSVPVTGSSSPRDWRLEDARILAVHRHRRKLRTGSLKGNRFLLVVRDLDVDSAELDKRLARVASHGVPNYFGPQRFGRDGDNVEQLLRGRLPRRGNRRSLLLSAGRSWLFNQVLAERVRSGTWHQVMAGDRMILDGSRSHFAADMVDEELVRRCRIGDIHPSGPLWGGGETPASADVAALETAAAHGAPALLECLTRARLEHDRRPLRLKVSDLLWSSTTDTLQLSFQLPAGAFATAVLRELIDFRKNGDSEDD</sequence>
<evidence type="ECO:0000259" key="5">
    <source>
        <dbReference type="PROSITE" id="PS50984"/>
    </source>
</evidence>
<dbReference type="Proteomes" id="UP001239019">
    <property type="component" value="Unassembled WGS sequence"/>
</dbReference>
<evidence type="ECO:0000313" key="6">
    <source>
        <dbReference type="EMBL" id="MDQ2068320.1"/>
    </source>
</evidence>
<dbReference type="InterPro" id="IPR050170">
    <property type="entry name" value="TruD_pseudoU_synthase"/>
</dbReference>
<dbReference type="InterPro" id="IPR020103">
    <property type="entry name" value="PsdUridine_synth_cat_dom_sf"/>
</dbReference>
<evidence type="ECO:0000256" key="4">
    <source>
        <dbReference type="HAMAP-Rule" id="MF_01082"/>
    </source>
</evidence>
<evidence type="ECO:0000256" key="1">
    <source>
        <dbReference type="ARBA" id="ARBA00007953"/>
    </source>
</evidence>
<name>A0ABU0W4D0_9GAMM</name>
<evidence type="ECO:0000256" key="2">
    <source>
        <dbReference type="ARBA" id="ARBA00022694"/>
    </source>
</evidence>
<dbReference type="NCBIfam" id="NF002153">
    <property type="entry name" value="PRK00984.1-2"/>
    <property type="match status" value="1"/>
</dbReference>
<proteinExistence type="inferred from homology"/>
<dbReference type="InterPro" id="IPR043165">
    <property type="entry name" value="TruD_insert_sf"/>
</dbReference>
<reference evidence="6 7" key="1">
    <citation type="submission" date="2023-08" db="EMBL/GenBank/DDBJ databases">
        <title>Whole-genome sequencing of halo(alkali)philic microorganisms from hypersaline lakes.</title>
        <authorList>
            <person name="Sorokin D.Y."/>
            <person name="Abbas B."/>
            <person name="Merkel A.Y."/>
        </authorList>
    </citation>
    <scope>NUCLEOTIDE SEQUENCE [LARGE SCALE GENOMIC DNA]</scope>
    <source>
        <strain evidence="6 7">AB-CW4</strain>
    </source>
</reference>
<evidence type="ECO:0000256" key="3">
    <source>
        <dbReference type="ARBA" id="ARBA00023235"/>
    </source>
</evidence>
<dbReference type="Gene3D" id="3.30.2350.20">
    <property type="entry name" value="TruD, catalytic domain"/>
    <property type="match status" value="1"/>
</dbReference>
<comment type="caution">
    <text evidence="6">The sequence shown here is derived from an EMBL/GenBank/DDBJ whole genome shotgun (WGS) entry which is preliminary data.</text>
</comment>
<keyword evidence="2 4" id="KW-0819">tRNA processing</keyword>
<dbReference type="InterPro" id="IPR011760">
    <property type="entry name" value="PsdUridine_synth_TruD_insert"/>
</dbReference>
<feature type="domain" description="TRUD" evidence="5">
    <location>
        <begin position="159"/>
        <end position="302"/>
    </location>
</feature>
<comment type="similarity">
    <text evidence="1 4">Belongs to the pseudouridine synthase TruD family.</text>
</comment>
<dbReference type="PROSITE" id="PS50984">
    <property type="entry name" value="TRUD"/>
    <property type="match status" value="1"/>
</dbReference>
<dbReference type="SUPFAM" id="SSF55120">
    <property type="entry name" value="Pseudouridine synthase"/>
    <property type="match status" value="1"/>
</dbReference>
<accession>A0ABU0W4D0</accession>
<dbReference type="Pfam" id="PF01142">
    <property type="entry name" value="TruD"/>
    <property type="match status" value="2"/>
</dbReference>
<dbReference type="EC" id="5.4.99.27" evidence="4"/>
<comment type="catalytic activity">
    <reaction evidence="4">
        <text>uridine(13) in tRNA = pseudouridine(13) in tRNA</text>
        <dbReference type="Rhea" id="RHEA:42540"/>
        <dbReference type="Rhea" id="RHEA-COMP:10105"/>
        <dbReference type="Rhea" id="RHEA-COMP:10106"/>
        <dbReference type="ChEBI" id="CHEBI:65314"/>
        <dbReference type="ChEBI" id="CHEBI:65315"/>
        <dbReference type="EC" id="5.4.99.27"/>
    </reaction>
</comment>
<dbReference type="Gene3D" id="3.30.2340.10">
    <property type="entry name" value="TruD, insertion domain"/>
    <property type="match status" value="1"/>
</dbReference>
<keyword evidence="7" id="KW-1185">Reference proteome</keyword>
<dbReference type="HAMAP" id="MF_01082">
    <property type="entry name" value="TruD"/>
    <property type="match status" value="1"/>
</dbReference>
<dbReference type="EMBL" id="JAVDDT010000001">
    <property type="protein sequence ID" value="MDQ2068320.1"/>
    <property type="molecule type" value="Genomic_DNA"/>
</dbReference>
<organism evidence="6 7">
    <name type="scientific">Natronospira bacteriovora</name>
    <dbReference type="NCBI Taxonomy" id="3069753"/>
    <lineage>
        <taxon>Bacteria</taxon>
        <taxon>Pseudomonadati</taxon>
        <taxon>Pseudomonadota</taxon>
        <taxon>Gammaproteobacteria</taxon>
        <taxon>Natronospirales</taxon>
        <taxon>Natronospiraceae</taxon>
        <taxon>Natronospira</taxon>
    </lineage>
</organism>